<dbReference type="Proteomes" id="UP000515129">
    <property type="component" value="Unplaced"/>
</dbReference>
<dbReference type="GO" id="GO:0005096">
    <property type="term" value="F:GTPase activator activity"/>
    <property type="evidence" value="ECO:0007669"/>
    <property type="project" value="UniProtKB-KW"/>
</dbReference>
<evidence type="ECO:0000259" key="6">
    <source>
        <dbReference type="Pfam" id="PF14655"/>
    </source>
</evidence>
<proteinExistence type="inferred from homology"/>
<sequence length="1425" mass="158288">MCMCHAKLTAQQHTDTSAAYSDKKTLYTLTNFTDRLINTIRGGSRTGRRVYVIESSGFGSGSARNMSCCLLDFGRVQELRQVRDFLFPKHNSAGLEEEKTRAENELTWDDSDWGSWENPGGKEDGAQAEEEEQQQSAPWLQDCVLSLSPCSDLLVIAREQKATFLSAKWRTEESGQEEMTLTVTWSGTLSAEEGECISSVICIPLSSQKRSSTGRPDWTCVVVGFSSGYVRFYTESGVLLLAQLLHEDPVLQLKCRTYEIPRHPGVTEQHEELSILYPAALVTIDGFSLFQSLRACRNQVARAAAAGSDVIQPPPLTYKKWGLQDMDKITDHSSIGITTLSVFDQMKNASMLGGFHASVKGSPPAMSQYITVGGGPYTGFYYAIEGSSQPLLSHVALAVASKLTSALFSAASGWLGWKSKNEEETVQKQKPKVEPATSLPVRFGLPDSRRHGESICLSPCNTMAGVTDDFGRVTLLDVARGIAIRMWKGYRDAQLGWVQVSEARGERDLATSPSMPRRHAQFLVIYAPRRGILEVWGTQHGPRVGAFTVGKHCRLLYAGHRLMGVNSVTSQGWQIHTQQVCLFDPVNGALRAITIPFHLALSDKKSERAKDMHLLRRLTTLLRSREVEPALLESEAQSVLLDIKHPAIKKQALESLLSNKNPPVSCLTNVTRALLASLKEQDPEAVDKSLLQFCSSQLRLLQLYTNVQLLHTPDTSPTEPEHSSFSGIKEDLARVGPVLQRYTEMNFRPCVSFAQDSSGPLPVRTFLSQLEWVNGELRVIKQPDTDWTQLGSFLFWGCLSGQSPLQRVCETLQESGISPQQLLSLLLSVWLNKEKDVLKYPDAVSHLGTLLSTLSSMKGAVDESWDGQSVSPWWQQVRTACVQSESSAAALLAALVAHRVAKNAITRLAESKFQEEWECVSLELEQWVVCIKQLEDVLALQTLLCLPSPQGSTGGAVTRCSVKMLLESGRGGVADCVSKLIFRQGVSPDLLRDILQQREENKPMEQQLQQGEEKKLEELLECVCQRFPNSLSPDVLIAHCSWENMVQWNKDPEVGQYLEWSVEFLKMISNPHIQFGVSVMMWQTFIVKRFSAAAFLMEKVGKAPKDRLCRRDVGMGDAALRSFLGSSVQLLQALMEVSSSSILPSFPFFSRADSAVEEVSAPDVRVDEVWGGAEGPVSIVELALDQRSVHYPLVQHHCVLASLLHAAMTFSLRLKPLSLFDSKGKNAFFRDLSSIQLLPSGDMDHSLVSVRQEFLMNVLTGWVKVLAESEENGVKHSSAEDMWPSVCMELSSVLQVNTDILRRHLVCELYNQGLDLRAEEVMMEVQDKDVLSSQLLVLTGQRLAFSLLHSHLQTKPNMELLARLPPTLCTWLKAMDPSELRCPSVPLSQSSRLINKVIEMLPENHGQYSLALHLLEAVDSLHEEP</sequence>
<accession>A0A6P6P6X7</accession>
<dbReference type="OrthoDB" id="2019917at2759"/>
<gene>
    <name evidence="9" type="primary">LOC113095764</name>
</gene>
<evidence type="ECO:0000256" key="2">
    <source>
        <dbReference type="ARBA" id="ARBA00008153"/>
    </source>
</evidence>
<evidence type="ECO:0000313" key="8">
    <source>
        <dbReference type="Proteomes" id="UP000515129"/>
    </source>
</evidence>
<dbReference type="InterPro" id="IPR029257">
    <property type="entry name" value="RAB3GAP2_C"/>
</dbReference>
<dbReference type="PANTHER" id="PTHR12472:SF0">
    <property type="entry name" value="RAB3 GTPASE-ACTIVATING PROTEIN NON-CATALYTIC SUBUNIT"/>
    <property type="match status" value="1"/>
</dbReference>
<evidence type="ECO:0000256" key="1">
    <source>
        <dbReference type="ARBA" id="ARBA00004496"/>
    </source>
</evidence>
<dbReference type="KEGG" id="caua:113095764"/>
<evidence type="ECO:0000256" key="4">
    <source>
        <dbReference type="ARBA" id="ARBA00022490"/>
    </source>
</evidence>
<dbReference type="Pfam" id="PF14656">
    <property type="entry name" value="RAB3GAP2_C"/>
    <property type="match status" value="1"/>
</dbReference>
<reference evidence="9" key="1">
    <citation type="submission" date="2025-08" db="UniProtKB">
        <authorList>
            <consortium name="RefSeq"/>
        </authorList>
    </citation>
    <scope>IDENTIFICATION</scope>
    <source>
        <strain evidence="9">Wakin</strain>
        <tissue evidence="9">Muscle</tissue>
    </source>
</reference>
<dbReference type="RefSeq" id="XP_026116916.1">
    <property type="nucleotide sequence ID" value="XM_026261131.1"/>
</dbReference>
<evidence type="ECO:0000256" key="3">
    <source>
        <dbReference type="ARBA" id="ARBA00022468"/>
    </source>
</evidence>
<dbReference type="InterPro" id="IPR026059">
    <property type="entry name" value="Rab3GAP2"/>
</dbReference>
<comment type="similarity">
    <text evidence="2">Belongs to the Rab3-GAP regulatory subunit family.</text>
</comment>
<dbReference type="GeneID" id="113095764"/>
<dbReference type="GO" id="GO:0005737">
    <property type="term" value="C:cytoplasm"/>
    <property type="evidence" value="ECO:0007669"/>
    <property type="project" value="UniProtKB-SubCell"/>
</dbReference>
<dbReference type="Pfam" id="PF14655">
    <property type="entry name" value="RAB3GAP2_N"/>
    <property type="match status" value="1"/>
</dbReference>
<evidence type="ECO:0000256" key="5">
    <source>
        <dbReference type="SAM" id="MobiDB-lite"/>
    </source>
</evidence>
<name>A0A6P6P6X7_CARAU</name>
<organism evidence="8 9">
    <name type="scientific">Carassius auratus</name>
    <name type="common">Goldfish</name>
    <dbReference type="NCBI Taxonomy" id="7957"/>
    <lineage>
        <taxon>Eukaryota</taxon>
        <taxon>Metazoa</taxon>
        <taxon>Chordata</taxon>
        <taxon>Craniata</taxon>
        <taxon>Vertebrata</taxon>
        <taxon>Euteleostomi</taxon>
        <taxon>Actinopterygii</taxon>
        <taxon>Neopterygii</taxon>
        <taxon>Teleostei</taxon>
        <taxon>Ostariophysi</taxon>
        <taxon>Cypriniformes</taxon>
        <taxon>Cyprinidae</taxon>
        <taxon>Cyprininae</taxon>
        <taxon>Carassius</taxon>
    </lineage>
</organism>
<evidence type="ECO:0000259" key="7">
    <source>
        <dbReference type="Pfam" id="PF14656"/>
    </source>
</evidence>
<evidence type="ECO:0000313" key="9">
    <source>
        <dbReference type="RefSeq" id="XP_026116916.1"/>
    </source>
</evidence>
<comment type="subcellular location">
    <subcellularLocation>
        <location evidence="1">Cytoplasm</location>
    </subcellularLocation>
</comment>
<keyword evidence="4" id="KW-0963">Cytoplasm</keyword>
<dbReference type="PANTHER" id="PTHR12472">
    <property type="entry name" value="RAB3-GAP REGULATORY DOMAIN"/>
    <property type="match status" value="1"/>
</dbReference>
<feature type="region of interest" description="Disordered" evidence="5">
    <location>
        <begin position="96"/>
        <end position="133"/>
    </location>
</feature>
<dbReference type="InterPro" id="IPR032839">
    <property type="entry name" value="RAB3GAP_N"/>
</dbReference>
<feature type="domain" description="Rab3-GAP regulatory subunit N-terminal" evidence="6">
    <location>
        <begin position="139"/>
        <end position="556"/>
    </location>
</feature>
<feature type="domain" description="Rab3GAP regulatory subunit C-terminal" evidence="7">
    <location>
        <begin position="821"/>
        <end position="1402"/>
    </location>
</feature>
<protein>
    <submittedName>
        <fullName evidence="9">Rab3 GTPase-activating protein non-catalytic subunit-like isoform X1</fullName>
    </submittedName>
</protein>
<keyword evidence="8" id="KW-1185">Reference proteome</keyword>
<keyword evidence="3" id="KW-0343">GTPase activation</keyword>